<name>A0A1H0BS89_9BACL</name>
<dbReference type="EMBL" id="FNHW01000005">
    <property type="protein sequence ID" value="SDN48433.1"/>
    <property type="molecule type" value="Genomic_DNA"/>
</dbReference>
<proteinExistence type="predicted"/>
<gene>
    <name evidence="4" type="ORF">SAMN04488137_4640</name>
</gene>
<dbReference type="RefSeq" id="WP_090238828.1">
    <property type="nucleotide sequence ID" value="NZ_FNHW01000005.1"/>
</dbReference>
<dbReference type="AlphaFoldDB" id="A0A1H0BS89"/>
<dbReference type="InterPro" id="IPR050385">
    <property type="entry name" value="Archaeal_FAD_synthase"/>
</dbReference>
<dbReference type="Proteomes" id="UP000199544">
    <property type="component" value="Unassembled WGS sequence"/>
</dbReference>
<dbReference type="InterPro" id="IPR014729">
    <property type="entry name" value="Rossmann-like_a/b/a_fold"/>
</dbReference>
<evidence type="ECO:0000256" key="1">
    <source>
        <dbReference type="ARBA" id="ARBA00022679"/>
    </source>
</evidence>
<feature type="domain" description="Cytidyltransferase-like" evidence="3">
    <location>
        <begin position="27"/>
        <end position="142"/>
    </location>
</feature>
<evidence type="ECO:0000256" key="2">
    <source>
        <dbReference type="ARBA" id="ARBA00022695"/>
    </source>
</evidence>
<sequence length="155" mass="17516">MNSKRLQEKVLLDYVDNYKRNKKTIILAGGCFDLFHPGHLEYLQGAKKLGDILIVGINSDNSIQSIKGQPPLFSLEERVAILSSLECVDHLLVISELTLVQAVKTIQPHFFVKGIDYQGKVFPEQQAAKEIGTKIKLIGERKLYSSTQLKKSYER</sequence>
<keyword evidence="5" id="KW-1185">Reference proteome</keyword>
<accession>A0A1H0BS89</accession>
<keyword evidence="2" id="KW-0548">Nucleotidyltransferase</keyword>
<organism evidence="4 5">
    <name type="scientific">Fictibacillus solisalsi</name>
    <dbReference type="NCBI Taxonomy" id="459525"/>
    <lineage>
        <taxon>Bacteria</taxon>
        <taxon>Bacillati</taxon>
        <taxon>Bacillota</taxon>
        <taxon>Bacilli</taxon>
        <taxon>Bacillales</taxon>
        <taxon>Fictibacillaceae</taxon>
        <taxon>Fictibacillus</taxon>
    </lineage>
</organism>
<reference evidence="5" key="1">
    <citation type="submission" date="2016-10" db="EMBL/GenBank/DDBJ databases">
        <authorList>
            <person name="Varghese N."/>
            <person name="Submissions S."/>
        </authorList>
    </citation>
    <scope>NUCLEOTIDE SEQUENCE [LARGE SCALE GENOMIC DNA]</scope>
    <source>
        <strain evidence="5">CGMCC 1.6854</strain>
    </source>
</reference>
<dbReference type="PANTHER" id="PTHR43793">
    <property type="entry name" value="FAD SYNTHASE"/>
    <property type="match status" value="1"/>
</dbReference>
<evidence type="ECO:0000259" key="3">
    <source>
        <dbReference type="Pfam" id="PF01467"/>
    </source>
</evidence>
<dbReference type="NCBIfam" id="TIGR00125">
    <property type="entry name" value="cyt_tran_rel"/>
    <property type="match status" value="1"/>
</dbReference>
<dbReference type="InterPro" id="IPR004821">
    <property type="entry name" value="Cyt_trans-like"/>
</dbReference>
<dbReference type="Pfam" id="PF01467">
    <property type="entry name" value="CTP_transf_like"/>
    <property type="match status" value="1"/>
</dbReference>
<dbReference type="Gene3D" id="3.40.50.620">
    <property type="entry name" value="HUPs"/>
    <property type="match status" value="1"/>
</dbReference>
<evidence type="ECO:0000313" key="5">
    <source>
        <dbReference type="Proteomes" id="UP000199544"/>
    </source>
</evidence>
<dbReference type="GO" id="GO:0016779">
    <property type="term" value="F:nucleotidyltransferase activity"/>
    <property type="evidence" value="ECO:0007669"/>
    <property type="project" value="UniProtKB-KW"/>
</dbReference>
<dbReference type="OrthoDB" id="9802794at2"/>
<keyword evidence="1" id="KW-0808">Transferase</keyword>
<protein>
    <submittedName>
        <fullName evidence="4">RfaE bifunctional protein, domain II</fullName>
    </submittedName>
</protein>
<dbReference type="STRING" id="459525.SAMN04488137_4640"/>
<dbReference type="PANTHER" id="PTHR43793:SF2">
    <property type="entry name" value="BIFUNCTIONAL PROTEIN HLDE"/>
    <property type="match status" value="1"/>
</dbReference>
<evidence type="ECO:0000313" key="4">
    <source>
        <dbReference type="EMBL" id="SDN48433.1"/>
    </source>
</evidence>
<dbReference type="SUPFAM" id="SSF52374">
    <property type="entry name" value="Nucleotidylyl transferase"/>
    <property type="match status" value="1"/>
</dbReference>